<dbReference type="InterPro" id="IPR016032">
    <property type="entry name" value="Sig_transdc_resp-reg_C-effctor"/>
</dbReference>
<dbReference type="GO" id="GO:0000160">
    <property type="term" value="P:phosphorelay signal transduction system"/>
    <property type="evidence" value="ECO:0007669"/>
    <property type="project" value="InterPro"/>
</dbReference>
<evidence type="ECO:0000313" key="5">
    <source>
        <dbReference type="Proteomes" id="UP000464787"/>
    </source>
</evidence>
<dbReference type="KEGG" id="xyk:GT347_04055"/>
<evidence type="ECO:0000313" key="4">
    <source>
        <dbReference type="EMBL" id="QHI97223.1"/>
    </source>
</evidence>
<dbReference type="CDD" id="cd00383">
    <property type="entry name" value="trans_reg_C"/>
    <property type="match status" value="1"/>
</dbReference>
<keyword evidence="1 2" id="KW-0238">DNA-binding</keyword>
<name>A0A857J1W1_9BURK</name>
<sequence>MGEKQQSAHAWIGTPPRSLERLASRGVRFDDSDDFLLSAEPFEHRLYVVDLQQRGVPGADLVRLIRRRSQAGLVALSAAPHAQFVQVLESGADCMVDRLAPAAHVEAVIAALRRRLEMAAAPSGPWKLKQEQARLQAPDGTEIMLSRSDVTLLSAFVQAEGGVVARADITRSLWGPEATDMDGALHAALYRLRKKVEQAGQTAWPAHAVAGVGYEFRAPLLLG</sequence>
<dbReference type="RefSeq" id="WP_160550741.1">
    <property type="nucleotide sequence ID" value="NZ_CP047650.1"/>
</dbReference>
<accession>A0A857J1W1</accession>
<dbReference type="Pfam" id="PF00486">
    <property type="entry name" value="Trans_reg_C"/>
    <property type="match status" value="1"/>
</dbReference>
<dbReference type="SUPFAM" id="SSF46894">
    <property type="entry name" value="C-terminal effector domain of the bipartite response regulators"/>
    <property type="match status" value="1"/>
</dbReference>
<gene>
    <name evidence="4" type="ORF">GT347_04055</name>
</gene>
<dbReference type="Gene3D" id="1.10.10.10">
    <property type="entry name" value="Winged helix-like DNA-binding domain superfamily/Winged helix DNA-binding domain"/>
    <property type="match status" value="1"/>
</dbReference>
<protein>
    <recommendedName>
        <fullName evidence="3">OmpR/PhoB-type domain-containing protein</fullName>
    </recommendedName>
</protein>
<dbReference type="Proteomes" id="UP000464787">
    <property type="component" value="Chromosome"/>
</dbReference>
<keyword evidence="5" id="KW-1185">Reference proteome</keyword>
<reference evidence="4 5" key="1">
    <citation type="submission" date="2020-01" db="EMBL/GenBank/DDBJ databases">
        <title>Genome sequencing of strain KACC 21265.</title>
        <authorList>
            <person name="Heo J."/>
            <person name="Kim S.-J."/>
            <person name="Kim J.-S."/>
            <person name="Hong S.-B."/>
            <person name="Kwon S.-W."/>
        </authorList>
    </citation>
    <scope>NUCLEOTIDE SEQUENCE [LARGE SCALE GENOMIC DNA]</scope>
    <source>
        <strain evidence="4 5">KACC 21265</strain>
    </source>
</reference>
<dbReference type="SMART" id="SM00862">
    <property type="entry name" value="Trans_reg_C"/>
    <property type="match status" value="1"/>
</dbReference>
<evidence type="ECO:0000256" key="1">
    <source>
        <dbReference type="ARBA" id="ARBA00023125"/>
    </source>
</evidence>
<proteinExistence type="predicted"/>
<feature type="DNA-binding region" description="OmpR/PhoB-type" evidence="2">
    <location>
        <begin position="113"/>
        <end position="218"/>
    </location>
</feature>
<dbReference type="GO" id="GO:0006355">
    <property type="term" value="P:regulation of DNA-templated transcription"/>
    <property type="evidence" value="ECO:0007669"/>
    <property type="project" value="InterPro"/>
</dbReference>
<evidence type="ECO:0000256" key="2">
    <source>
        <dbReference type="PROSITE-ProRule" id="PRU01091"/>
    </source>
</evidence>
<dbReference type="AlphaFoldDB" id="A0A857J1W1"/>
<organism evidence="4 5">
    <name type="scientific">Xylophilus rhododendri</name>
    <dbReference type="NCBI Taxonomy" id="2697032"/>
    <lineage>
        <taxon>Bacteria</taxon>
        <taxon>Pseudomonadati</taxon>
        <taxon>Pseudomonadota</taxon>
        <taxon>Betaproteobacteria</taxon>
        <taxon>Burkholderiales</taxon>
        <taxon>Xylophilus</taxon>
    </lineage>
</organism>
<evidence type="ECO:0000259" key="3">
    <source>
        <dbReference type="PROSITE" id="PS51755"/>
    </source>
</evidence>
<dbReference type="GO" id="GO:0003677">
    <property type="term" value="F:DNA binding"/>
    <property type="evidence" value="ECO:0007669"/>
    <property type="project" value="UniProtKB-UniRule"/>
</dbReference>
<feature type="domain" description="OmpR/PhoB-type" evidence="3">
    <location>
        <begin position="113"/>
        <end position="218"/>
    </location>
</feature>
<dbReference type="PROSITE" id="PS51755">
    <property type="entry name" value="OMPR_PHOB"/>
    <property type="match status" value="1"/>
</dbReference>
<dbReference type="InterPro" id="IPR001867">
    <property type="entry name" value="OmpR/PhoB-type_DNA-bd"/>
</dbReference>
<dbReference type="InterPro" id="IPR036388">
    <property type="entry name" value="WH-like_DNA-bd_sf"/>
</dbReference>
<dbReference type="EMBL" id="CP047650">
    <property type="protein sequence ID" value="QHI97223.1"/>
    <property type="molecule type" value="Genomic_DNA"/>
</dbReference>